<dbReference type="Proteomes" id="UP001203338">
    <property type="component" value="Unassembled WGS sequence"/>
</dbReference>
<organism evidence="2 3">
    <name type="scientific">Parendozoicomonas callyspongiae</name>
    <dbReference type="NCBI Taxonomy" id="2942213"/>
    <lineage>
        <taxon>Bacteria</taxon>
        <taxon>Pseudomonadati</taxon>
        <taxon>Pseudomonadota</taxon>
        <taxon>Gammaproteobacteria</taxon>
        <taxon>Oceanospirillales</taxon>
        <taxon>Endozoicomonadaceae</taxon>
        <taxon>Parendozoicomonas</taxon>
    </lineage>
</organism>
<protein>
    <submittedName>
        <fullName evidence="2">Uncharacterized protein</fullName>
    </submittedName>
</protein>
<dbReference type="EMBL" id="JAMFLX010000012">
    <property type="protein sequence ID" value="MCL6270358.1"/>
    <property type="molecule type" value="Genomic_DNA"/>
</dbReference>
<dbReference type="RefSeq" id="WP_249699557.1">
    <property type="nucleotide sequence ID" value="NZ_JAMFLX010000012.1"/>
</dbReference>
<comment type="caution">
    <text evidence="2">The sequence shown here is derived from an EMBL/GenBank/DDBJ whole genome shotgun (WGS) entry which is preliminary data.</text>
</comment>
<feature type="compositionally biased region" description="Pro residues" evidence="1">
    <location>
        <begin position="97"/>
        <end position="113"/>
    </location>
</feature>
<proteinExistence type="predicted"/>
<evidence type="ECO:0000313" key="3">
    <source>
        <dbReference type="Proteomes" id="UP001203338"/>
    </source>
</evidence>
<reference evidence="2 3" key="1">
    <citation type="submission" date="2022-05" db="EMBL/GenBank/DDBJ databases">
        <authorList>
            <person name="Park J.-S."/>
        </authorList>
    </citation>
    <scope>NUCLEOTIDE SEQUENCE [LARGE SCALE GENOMIC DNA]</scope>
    <source>
        <strain evidence="2 3">2012CJ34-2</strain>
    </source>
</reference>
<evidence type="ECO:0000256" key="1">
    <source>
        <dbReference type="SAM" id="MobiDB-lite"/>
    </source>
</evidence>
<accession>A0ABT0PIP8</accession>
<feature type="compositionally biased region" description="Polar residues" evidence="1">
    <location>
        <begin position="28"/>
        <end position="69"/>
    </location>
</feature>
<feature type="compositionally biased region" description="Gly residues" evidence="1">
    <location>
        <begin position="1"/>
        <end position="11"/>
    </location>
</feature>
<feature type="compositionally biased region" description="Low complexity" evidence="1">
    <location>
        <begin position="13"/>
        <end position="27"/>
    </location>
</feature>
<gene>
    <name evidence="2" type="ORF">M3P05_10545</name>
</gene>
<evidence type="ECO:0000313" key="2">
    <source>
        <dbReference type="EMBL" id="MCL6270358.1"/>
    </source>
</evidence>
<sequence length="662" mass="71644">MSTPVGGGGGVRPLQPVTQQPPAQQQQVGNKPQAPQSQTPARAGSALNNVNNFSSQPVTTDLEQLQQWLNGLKNKDQPAPQQAFQEAGGRPQGSVPEPKPLPSPAQPTQPSAPPQQIQTENRADQTSHTEVESKPDTDKPPPPELPKELDSTQKKRLHTGIKKLADKVGIKEADFARLAHAKASGNDAYYNFQLGKLDIPPTSAKGRLLEAGLEKLFSAIKAPGEAIADQVSKLVVIDDVSRLAKAANIAPSLAVDLGALTYNEQDRFVELAQATGVPKEKAIKLLDGFEKLGEQYDLDARELDESLGNASAVVNASLSQAMKKEAGKLGLPLEVFNDLANAVLVKDTAKFIEIGARGGLSRGKIQALLPQITRGVATLRAKPAFTGEKILRHTRDTMVQRQLEGAGRNFGLSGEQSLQLVAALVDGGLSGYVDQAKEFGLERNSQDLLNMFESVEAQHGKGALSLSTNNIDSIVSQRKMMKELGLQTTPIQWRTTKPAPEPGRGPFGPIGEIGSIFEEMGNSNPETVSNSALNAARNQNEVRYVLLTDKVQELDGQIDKLRKIISPMFMLQGSQFKQKLNNLVRLRDDVVGQMKKIEQAGFKPAPERVQEIKNAQKINDLKEKVGKMENLAKTNPLSAVLFKPQISVLKTSIQDLKQSPRA</sequence>
<name>A0ABT0PIP8_9GAMM</name>
<keyword evidence="3" id="KW-1185">Reference proteome</keyword>
<feature type="compositionally biased region" description="Basic and acidic residues" evidence="1">
    <location>
        <begin position="121"/>
        <end position="153"/>
    </location>
</feature>
<feature type="region of interest" description="Disordered" evidence="1">
    <location>
        <begin position="1"/>
        <end position="155"/>
    </location>
</feature>